<comment type="caution">
    <text evidence="2">The sequence shown here is derived from an EMBL/GenBank/DDBJ whole genome shotgun (WGS) entry which is preliminary data.</text>
</comment>
<dbReference type="GO" id="GO:0016746">
    <property type="term" value="F:acyltransferase activity"/>
    <property type="evidence" value="ECO:0007669"/>
    <property type="project" value="UniProtKB-KW"/>
</dbReference>
<dbReference type="EC" id="2.3.1.-" evidence="2"/>
<dbReference type="InterPro" id="IPR016181">
    <property type="entry name" value="Acyl_CoA_acyltransferase"/>
</dbReference>
<sequence>MKIALSELDRIRFGITVAKAALDAKDDVDAIMKWCGDNKVKMLIARCACEDIQITQKLEAFNSYLMDTLVYFQNKRIVAAENLLDGRYSWRIATESDADMVEELAGEVFEGYSGHYHADSRLNKKDSDLVYSSWAKNSCYGGSFSDVVFLILYDEKIVGFLTVKKQDPTSCEIILNGVSPRHQNNGLYSFLVSLTKNWALNQKIKTVTISTQITNIAVQKVWCRQGFEPLKSYYTFHKWFN</sequence>
<dbReference type="EMBL" id="JBHSMT010000029">
    <property type="protein sequence ID" value="MFC5476149.1"/>
    <property type="molecule type" value="Genomic_DNA"/>
</dbReference>
<proteinExistence type="predicted"/>
<dbReference type="PROSITE" id="PS51186">
    <property type="entry name" value="GNAT"/>
    <property type="match status" value="1"/>
</dbReference>
<evidence type="ECO:0000313" key="2">
    <source>
        <dbReference type="EMBL" id="MFC5476149.1"/>
    </source>
</evidence>
<dbReference type="Proteomes" id="UP001596045">
    <property type="component" value="Unassembled WGS sequence"/>
</dbReference>
<evidence type="ECO:0000259" key="1">
    <source>
        <dbReference type="PROSITE" id="PS51186"/>
    </source>
</evidence>
<keyword evidence="3" id="KW-1185">Reference proteome</keyword>
<keyword evidence="2" id="KW-0808">Transferase</keyword>
<organism evidence="2 3">
    <name type="scientific">Paraherbaspirillum soli</name>
    <dbReference type="NCBI Taxonomy" id="631222"/>
    <lineage>
        <taxon>Bacteria</taxon>
        <taxon>Pseudomonadati</taxon>
        <taxon>Pseudomonadota</taxon>
        <taxon>Betaproteobacteria</taxon>
        <taxon>Burkholderiales</taxon>
        <taxon>Oxalobacteraceae</taxon>
        <taxon>Paraherbaspirillum</taxon>
    </lineage>
</organism>
<protein>
    <submittedName>
        <fullName evidence="2">GNAT family N-acetyltransferase</fullName>
        <ecNumber evidence="2">2.3.1.-</ecNumber>
    </submittedName>
</protein>
<keyword evidence="2" id="KW-0012">Acyltransferase</keyword>
<dbReference type="InterPro" id="IPR000182">
    <property type="entry name" value="GNAT_dom"/>
</dbReference>
<dbReference type="Pfam" id="PF00583">
    <property type="entry name" value="Acetyltransf_1"/>
    <property type="match status" value="1"/>
</dbReference>
<dbReference type="Gene3D" id="3.40.630.30">
    <property type="match status" value="1"/>
</dbReference>
<gene>
    <name evidence="2" type="ORF">ACFPM8_19480</name>
</gene>
<name>A0ABW0MDA5_9BURK</name>
<evidence type="ECO:0000313" key="3">
    <source>
        <dbReference type="Proteomes" id="UP001596045"/>
    </source>
</evidence>
<dbReference type="SUPFAM" id="SSF55729">
    <property type="entry name" value="Acyl-CoA N-acyltransferases (Nat)"/>
    <property type="match status" value="1"/>
</dbReference>
<dbReference type="CDD" id="cd04301">
    <property type="entry name" value="NAT_SF"/>
    <property type="match status" value="1"/>
</dbReference>
<feature type="domain" description="N-acetyltransferase" evidence="1">
    <location>
        <begin position="88"/>
        <end position="241"/>
    </location>
</feature>
<dbReference type="RefSeq" id="WP_379000044.1">
    <property type="nucleotide sequence ID" value="NZ_JBHSMT010000029.1"/>
</dbReference>
<accession>A0ABW0MDA5</accession>
<reference evidence="3" key="1">
    <citation type="journal article" date="2019" name="Int. J. Syst. Evol. Microbiol.">
        <title>The Global Catalogue of Microorganisms (GCM) 10K type strain sequencing project: providing services to taxonomists for standard genome sequencing and annotation.</title>
        <authorList>
            <consortium name="The Broad Institute Genomics Platform"/>
            <consortium name="The Broad Institute Genome Sequencing Center for Infectious Disease"/>
            <person name="Wu L."/>
            <person name="Ma J."/>
        </authorList>
    </citation>
    <scope>NUCLEOTIDE SEQUENCE [LARGE SCALE GENOMIC DNA]</scope>
    <source>
        <strain evidence="3">JCM 17066</strain>
    </source>
</reference>